<keyword evidence="3" id="KW-1185">Reference proteome</keyword>
<accession>A0A426FM91</accession>
<keyword evidence="1" id="KW-0175">Coiled coil</keyword>
<gene>
    <name evidence="2" type="ORF">EHV23_10995</name>
</gene>
<dbReference type="OrthoDB" id="2220700at2"/>
<organism evidence="2 3">
    <name type="scientific">Lautropia dentalis</name>
    <dbReference type="NCBI Taxonomy" id="2490857"/>
    <lineage>
        <taxon>Bacteria</taxon>
        <taxon>Pseudomonadati</taxon>
        <taxon>Pseudomonadota</taxon>
        <taxon>Betaproteobacteria</taxon>
        <taxon>Burkholderiales</taxon>
        <taxon>Burkholderiaceae</taxon>
        <taxon>Lautropia</taxon>
    </lineage>
</organism>
<feature type="coiled-coil region" evidence="1">
    <location>
        <begin position="72"/>
        <end position="118"/>
    </location>
</feature>
<dbReference type="RefSeq" id="WP_125096111.1">
    <property type="nucleotide sequence ID" value="NZ_RRUE01000002.1"/>
</dbReference>
<dbReference type="AlphaFoldDB" id="A0A426FM91"/>
<dbReference type="Proteomes" id="UP000270261">
    <property type="component" value="Unassembled WGS sequence"/>
</dbReference>
<proteinExistence type="predicted"/>
<dbReference type="EMBL" id="RRUE01000002">
    <property type="protein sequence ID" value="RRN43911.1"/>
    <property type="molecule type" value="Genomic_DNA"/>
</dbReference>
<name>A0A426FM91_9BURK</name>
<evidence type="ECO:0000313" key="2">
    <source>
        <dbReference type="EMBL" id="RRN43911.1"/>
    </source>
</evidence>
<evidence type="ECO:0000313" key="3">
    <source>
        <dbReference type="Proteomes" id="UP000270261"/>
    </source>
</evidence>
<reference evidence="2 3" key="1">
    <citation type="submission" date="2018-11" db="EMBL/GenBank/DDBJ databases">
        <title>Genome sequencing of Lautropia sp. KCOM 2505 (= ChDC F240).</title>
        <authorList>
            <person name="Kook J.-K."/>
            <person name="Park S.-N."/>
            <person name="Lim Y.K."/>
        </authorList>
    </citation>
    <scope>NUCLEOTIDE SEQUENCE [LARGE SCALE GENOMIC DNA]</scope>
    <source>
        <strain evidence="2 3">KCOM 2505</strain>
    </source>
</reference>
<protein>
    <submittedName>
        <fullName evidence="2">Uncharacterized protein</fullName>
    </submittedName>
</protein>
<sequence>MWAPGWAAWGGTDEALAQGTLIEAVATRMKNGDVGIITLAQEKSEAPLDQFFGKFRTIVARWDAWRIQQEVVDALEVQADLQARARAELKAKRSQERKEKLEEFRQSIQQKFDELKAKFK</sequence>
<evidence type="ECO:0000256" key="1">
    <source>
        <dbReference type="SAM" id="Coils"/>
    </source>
</evidence>
<comment type="caution">
    <text evidence="2">The sequence shown here is derived from an EMBL/GenBank/DDBJ whole genome shotgun (WGS) entry which is preliminary data.</text>
</comment>